<comment type="caution">
    <text evidence="3">The sequence shown here is derived from an EMBL/GenBank/DDBJ whole genome shotgun (WGS) entry which is preliminary data.</text>
</comment>
<evidence type="ECO:0000256" key="1">
    <source>
        <dbReference type="SAM" id="MobiDB-lite"/>
    </source>
</evidence>
<gene>
    <name evidence="3" type="ORF">KC19_9G159800</name>
</gene>
<keyword evidence="4" id="KW-1185">Reference proteome</keyword>
<organism evidence="3 4">
    <name type="scientific">Ceratodon purpureus</name>
    <name type="common">Fire moss</name>
    <name type="synonym">Dicranum purpureum</name>
    <dbReference type="NCBI Taxonomy" id="3225"/>
    <lineage>
        <taxon>Eukaryota</taxon>
        <taxon>Viridiplantae</taxon>
        <taxon>Streptophyta</taxon>
        <taxon>Embryophyta</taxon>
        <taxon>Bryophyta</taxon>
        <taxon>Bryophytina</taxon>
        <taxon>Bryopsida</taxon>
        <taxon>Dicranidae</taxon>
        <taxon>Pseudoditrichales</taxon>
        <taxon>Ditrichaceae</taxon>
        <taxon>Ceratodon</taxon>
    </lineage>
</organism>
<evidence type="ECO:0000259" key="2">
    <source>
        <dbReference type="Pfam" id="PF14111"/>
    </source>
</evidence>
<dbReference type="InterPro" id="IPR025558">
    <property type="entry name" value="DUF4283"/>
</dbReference>
<protein>
    <recommendedName>
        <fullName evidence="2">DUF4283 domain-containing protein</fullName>
    </recommendedName>
</protein>
<dbReference type="Proteomes" id="UP000822688">
    <property type="component" value="Chromosome 9"/>
</dbReference>
<feature type="domain" description="DUF4283" evidence="2">
    <location>
        <begin position="75"/>
        <end position="160"/>
    </location>
</feature>
<feature type="region of interest" description="Disordered" evidence="1">
    <location>
        <begin position="19"/>
        <end position="45"/>
    </location>
</feature>
<dbReference type="PANTHER" id="PTHR31286:SF180">
    <property type="entry name" value="OS10G0362600 PROTEIN"/>
    <property type="match status" value="1"/>
</dbReference>
<dbReference type="InterPro" id="IPR040256">
    <property type="entry name" value="At4g02000-like"/>
</dbReference>
<feature type="compositionally biased region" description="Low complexity" evidence="1">
    <location>
        <begin position="30"/>
        <end position="45"/>
    </location>
</feature>
<accession>A0A8T0H0D8</accession>
<sequence length="266" mass="29654">METVVEVVEVEVMETVVEASPEDLSDEEFNSNNISSSSTPSPSLTSDISYPHSLPVIFPPDVLEQLRQNAVTLGKVSLIGHIAGETPPLDDIQTWINTYLINPNLYPQIQINQVFLLSQGYFSIEFSAQEGADIAFSLSPIQCDNHLMFLHAWTPNFSPPPGEASLLWVLFPDLPRIYYPYLEYIANTIGRVVWQSDKATNFQRGLPPKIRILVPDVRLLPGSLSIPLATGEGWFDQRVSYEGMSNQICSRCKNLTIAGEDVIVEE</sequence>
<feature type="compositionally biased region" description="Acidic residues" evidence="1">
    <location>
        <begin position="20"/>
        <end position="29"/>
    </location>
</feature>
<dbReference type="Pfam" id="PF14111">
    <property type="entry name" value="DUF4283"/>
    <property type="match status" value="1"/>
</dbReference>
<name>A0A8T0H0D8_CERPU</name>
<proteinExistence type="predicted"/>
<evidence type="ECO:0000313" key="4">
    <source>
        <dbReference type="Proteomes" id="UP000822688"/>
    </source>
</evidence>
<dbReference type="OrthoDB" id="686405at2759"/>
<reference evidence="3" key="1">
    <citation type="submission" date="2020-06" db="EMBL/GenBank/DDBJ databases">
        <title>WGS assembly of Ceratodon purpureus strain R40.</title>
        <authorList>
            <person name="Carey S.B."/>
            <person name="Jenkins J."/>
            <person name="Shu S."/>
            <person name="Lovell J.T."/>
            <person name="Sreedasyam A."/>
            <person name="Maumus F."/>
            <person name="Tiley G.P."/>
            <person name="Fernandez-Pozo N."/>
            <person name="Barry K."/>
            <person name="Chen C."/>
            <person name="Wang M."/>
            <person name="Lipzen A."/>
            <person name="Daum C."/>
            <person name="Saski C.A."/>
            <person name="Payton A.C."/>
            <person name="Mcbreen J.C."/>
            <person name="Conrad R.E."/>
            <person name="Kollar L.M."/>
            <person name="Olsson S."/>
            <person name="Huttunen S."/>
            <person name="Landis J.B."/>
            <person name="Wickett N.J."/>
            <person name="Johnson M.G."/>
            <person name="Rensing S.A."/>
            <person name="Grimwood J."/>
            <person name="Schmutz J."/>
            <person name="Mcdaniel S.F."/>
        </authorList>
    </citation>
    <scope>NUCLEOTIDE SEQUENCE</scope>
    <source>
        <strain evidence="3">R40</strain>
    </source>
</reference>
<dbReference type="EMBL" id="CM026430">
    <property type="protein sequence ID" value="KAG0562612.1"/>
    <property type="molecule type" value="Genomic_DNA"/>
</dbReference>
<dbReference type="PANTHER" id="PTHR31286">
    <property type="entry name" value="GLYCINE-RICH CELL WALL STRUCTURAL PROTEIN 1.8-LIKE"/>
    <property type="match status" value="1"/>
</dbReference>
<dbReference type="AlphaFoldDB" id="A0A8T0H0D8"/>
<evidence type="ECO:0000313" key="3">
    <source>
        <dbReference type="EMBL" id="KAG0562612.1"/>
    </source>
</evidence>